<proteinExistence type="predicted"/>
<dbReference type="EMBL" id="CAXAJV020001292">
    <property type="protein sequence ID" value="CAL7942672.1"/>
    <property type="molecule type" value="Genomic_DNA"/>
</dbReference>
<evidence type="ECO:0000313" key="2">
    <source>
        <dbReference type="Proteomes" id="UP001642520"/>
    </source>
</evidence>
<comment type="caution">
    <text evidence="1">The sequence shown here is derived from an EMBL/GenBank/DDBJ whole genome shotgun (WGS) entry which is preliminary data.</text>
</comment>
<dbReference type="Proteomes" id="UP001642520">
    <property type="component" value="Unassembled WGS sequence"/>
</dbReference>
<gene>
    <name evidence="1" type="ORF">XYLVIOL_LOCUS5657</name>
</gene>
<organism evidence="1 2">
    <name type="scientific">Xylocopa violacea</name>
    <name type="common">Violet carpenter bee</name>
    <name type="synonym">Apis violacea</name>
    <dbReference type="NCBI Taxonomy" id="135666"/>
    <lineage>
        <taxon>Eukaryota</taxon>
        <taxon>Metazoa</taxon>
        <taxon>Ecdysozoa</taxon>
        <taxon>Arthropoda</taxon>
        <taxon>Hexapoda</taxon>
        <taxon>Insecta</taxon>
        <taxon>Pterygota</taxon>
        <taxon>Neoptera</taxon>
        <taxon>Endopterygota</taxon>
        <taxon>Hymenoptera</taxon>
        <taxon>Apocrita</taxon>
        <taxon>Aculeata</taxon>
        <taxon>Apoidea</taxon>
        <taxon>Anthophila</taxon>
        <taxon>Apidae</taxon>
        <taxon>Xylocopa</taxon>
        <taxon>Xylocopa</taxon>
    </lineage>
</organism>
<protein>
    <submittedName>
        <fullName evidence="1">Uncharacterized protein</fullName>
    </submittedName>
</protein>
<sequence>MPSGSPGILFFLRSNTTLLLATKESVRSVDLLDATNIVCIQSKVLTYGSCLRIVIICYNLIGGDPTLGGKDPSFSKPIVPVRRKNYSIGTYIVKESAFASFHLVSVLLLSRVTNTLGLHFARSLSPSQETSTKSMPDPATSLLVLPSRGMTNPTGPLSDKHINNMFMGVQSKYLLSKYINEIKRLRNVIPMRSFTKAAWSKQWFNYRF</sequence>
<keyword evidence="2" id="KW-1185">Reference proteome</keyword>
<evidence type="ECO:0000313" key="1">
    <source>
        <dbReference type="EMBL" id="CAL7942672.1"/>
    </source>
</evidence>
<reference evidence="1 2" key="1">
    <citation type="submission" date="2024-08" db="EMBL/GenBank/DDBJ databases">
        <authorList>
            <person name="Will J Nash"/>
            <person name="Angela Man"/>
            <person name="Seanna McTaggart"/>
            <person name="Kendall Baker"/>
            <person name="Tom Barker"/>
            <person name="Leah Catchpole"/>
            <person name="Alex Durrant"/>
            <person name="Karim Gharbi"/>
            <person name="Naomi Irish"/>
            <person name="Gemy Kaithakottil"/>
            <person name="Debby Ku"/>
            <person name="Aaliyah Providence"/>
            <person name="Felix Shaw"/>
            <person name="David Swarbreck"/>
            <person name="Chris Watkins"/>
            <person name="Ann M. McCartney"/>
            <person name="Giulio Formenti"/>
            <person name="Alice Mouton"/>
            <person name="Noel Vella"/>
            <person name="Bjorn M von Reumont"/>
            <person name="Adriana Vella"/>
            <person name="Wilfried Haerty"/>
        </authorList>
    </citation>
    <scope>NUCLEOTIDE SEQUENCE [LARGE SCALE GENOMIC DNA]</scope>
</reference>
<accession>A0ABP1NP42</accession>
<name>A0ABP1NP42_XYLVO</name>